<dbReference type="EC" id="1.1.3.20" evidence="7"/>
<dbReference type="EMBL" id="PSQE01000001">
    <property type="protein sequence ID" value="RHN80359.1"/>
    <property type="molecule type" value="Genomic_DNA"/>
</dbReference>
<dbReference type="Proteomes" id="UP000265566">
    <property type="component" value="Chromosome 1"/>
</dbReference>
<evidence type="ECO:0000313" key="7">
    <source>
        <dbReference type="EMBL" id="RHN80359.1"/>
    </source>
</evidence>
<dbReference type="Pfam" id="PF00732">
    <property type="entry name" value="GMC_oxred_N"/>
    <property type="match status" value="2"/>
</dbReference>
<dbReference type="AlphaFoldDB" id="A0A396JPY0"/>
<comment type="similarity">
    <text evidence="1">Belongs to the GMC oxidoreductase family.</text>
</comment>
<evidence type="ECO:0000259" key="5">
    <source>
        <dbReference type="Pfam" id="PF00732"/>
    </source>
</evidence>
<dbReference type="InterPro" id="IPR007867">
    <property type="entry name" value="GMC_OxRtase_C"/>
</dbReference>
<feature type="domain" description="Glucose-methanol-choline oxidoreductase N-terminal" evidence="5">
    <location>
        <begin position="244"/>
        <end position="281"/>
    </location>
</feature>
<dbReference type="Pfam" id="PF05199">
    <property type="entry name" value="GMC_oxred_C"/>
    <property type="match status" value="1"/>
</dbReference>
<accession>A0A396JPY0</accession>
<dbReference type="InterPro" id="IPR036188">
    <property type="entry name" value="FAD/NAD-bd_sf"/>
</dbReference>
<evidence type="ECO:0000256" key="1">
    <source>
        <dbReference type="ARBA" id="ARBA00010790"/>
    </source>
</evidence>
<evidence type="ECO:0000313" key="8">
    <source>
        <dbReference type="Proteomes" id="UP000265566"/>
    </source>
</evidence>
<dbReference type="Gramene" id="rna4274">
    <property type="protein sequence ID" value="RHN80359.1"/>
    <property type="gene ID" value="gene4274"/>
</dbReference>
<comment type="caution">
    <text evidence="7">The sequence shown here is derived from an EMBL/GenBank/DDBJ whole genome shotgun (WGS) entry which is preliminary data.</text>
</comment>
<proteinExistence type="inferred from homology"/>
<dbReference type="GO" id="GO:0046577">
    <property type="term" value="F:long-chain-alcohol oxidase activity"/>
    <property type="evidence" value="ECO:0007669"/>
    <property type="project" value="UniProtKB-EC"/>
</dbReference>
<feature type="domain" description="Glucose-methanol-choline oxidoreductase N-terminal" evidence="5">
    <location>
        <begin position="106"/>
        <end position="231"/>
    </location>
</feature>
<dbReference type="SUPFAM" id="SSF51905">
    <property type="entry name" value="FAD/NAD(P)-binding domain"/>
    <property type="match status" value="1"/>
</dbReference>
<feature type="domain" description="Glucose-methanol-choline oxidoreductase C-terminal" evidence="6">
    <location>
        <begin position="376"/>
        <end position="507"/>
    </location>
</feature>
<evidence type="ECO:0000256" key="4">
    <source>
        <dbReference type="ARBA" id="ARBA00023002"/>
    </source>
</evidence>
<dbReference type="PANTHER" id="PTHR46056:SF10">
    <property type="entry name" value="LONG-CHAIN-ALCOHOL OXIDASE FAO3"/>
    <property type="match status" value="1"/>
</dbReference>
<dbReference type="GO" id="GO:0050660">
    <property type="term" value="F:flavin adenine dinucleotide binding"/>
    <property type="evidence" value="ECO:0007669"/>
    <property type="project" value="InterPro"/>
</dbReference>
<name>A0A396JPY0_MEDTR</name>
<keyword evidence="4 7" id="KW-0560">Oxidoreductase</keyword>
<evidence type="ECO:0000256" key="3">
    <source>
        <dbReference type="ARBA" id="ARBA00022827"/>
    </source>
</evidence>
<evidence type="ECO:0000259" key="6">
    <source>
        <dbReference type="Pfam" id="PF05199"/>
    </source>
</evidence>
<organism evidence="7 8">
    <name type="scientific">Medicago truncatula</name>
    <name type="common">Barrel medic</name>
    <name type="synonym">Medicago tribuloides</name>
    <dbReference type="NCBI Taxonomy" id="3880"/>
    <lineage>
        <taxon>Eukaryota</taxon>
        <taxon>Viridiplantae</taxon>
        <taxon>Streptophyta</taxon>
        <taxon>Embryophyta</taxon>
        <taxon>Tracheophyta</taxon>
        <taxon>Spermatophyta</taxon>
        <taxon>Magnoliopsida</taxon>
        <taxon>eudicotyledons</taxon>
        <taxon>Gunneridae</taxon>
        <taxon>Pentapetalae</taxon>
        <taxon>rosids</taxon>
        <taxon>fabids</taxon>
        <taxon>Fabales</taxon>
        <taxon>Fabaceae</taxon>
        <taxon>Papilionoideae</taxon>
        <taxon>50 kb inversion clade</taxon>
        <taxon>NPAAA clade</taxon>
        <taxon>Hologalegina</taxon>
        <taxon>IRL clade</taxon>
        <taxon>Trifolieae</taxon>
        <taxon>Medicago</taxon>
    </lineage>
</organism>
<sequence length="521" mass="56830">MYDENGENQAWEAIGYHVDNDESTSNIQKERPLEKGIVEAMNEDDLSLAQSLSNKGLEIDIDANSNILKVKCDVVIVGSGCGGGVAAAVLASSGLKIFLLEGSSLNELYEQGGTFATSDGKIVLLAGSTIGGGSAVNWSASIKTPDYVLTDWSENHNLPLFSSQEYLYAMDTVCERISVTDTCVVEGLQNQVLRKGCNELGLQVDYVPRNSSEHHYCGSCNYGCTKGDKQNKGPMLHGLSMLWNTAKATISSCGALSTPPLMISSGLKNKNIGRHLHLHPVLMTWGHFPDTMSDLKGKSYEGGIITSVHKVLSDDDSKVRAIIETPSLGPGAFSTMIPWESGFDFKERMLRYSRTVHFITIIQDKGCGEVKSEGRINYELDEEFDKENMKHGLQRALRILIAAGAVEVGTHRSDGQRIVCSGTNEMELNKFVESVYAAEGPMSHQETWNMYASAHQMGSCRIGITDKEGTVDENGQNWEAEGLFVCDASLFPTAIGINPMITIQSIAYCVAKRIALILRMK</sequence>
<keyword evidence="2" id="KW-0285">Flavoprotein</keyword>
<gene>
    <name evidence="7" type="ORF">MtrunA17_Chr1g0187391</name>
</gene>
<dbReference type="Gene3D" id="3.50.50.60">
    <property type="entry name" value="FAD/NAD(P)-binding domain"/>
    <property type="match status" value="2"/>
</dbReference>
<keyword evidence="3" id="KW-0274">FAD</keyword>
<reference evidence="8" key="1">
    <citation type="journal article" date="2018" name="Nat. Plants">
        <title>Whole-genome landscape of Medicago truncatula symbiotic genes.</title>
        <authorList>
            <person name="Pecrix Y."/>
            <person name="Staton S.E."/>
            <person name="Sallet E."/>
            <person name="Lelandais-Briere C."/>
            <person name="Moreau S."/>
            <person name="Carrere S."/>
            <person name="Blein T."/>
            <person name="Jardinaud M.F."/>
            <person name="Latrasse D."/>
            <person name="Zouine M."/>
            <person name="Zahm M."/>
            <person name="Kreplak J."/>
            <person name="Mayjonade B."/>
            <person name="Satge C."/>
            <person name="Perez M."/>
            <person name="Cauet S."/>
            <person name="Marande W."/>
            <person name="Chantry-Darmon C."/>
            <person name="Lopez-Roques C."/>
            <person name="Bouchez O."/>
            <person name="Berard A."/>
            <person name="Debelle F."/>
            <person name="Munos S."/>
            <person name="Bendahmane A."/>
            <person name="Berges H."/>
            <person name="Niebel A."/>
            <person name="Buitink J."/>
            <person name="Frugier F."/>
            <person name="Benhamed M."/>
            <person name="Crespi M."/>
            <person name="Gouzy J."/>
            <person name="Gamas P."/>
        </authorList>
    </citation>
    <scope>NUCLEOTIDE SEQUENCE [LARGE SCALE GENOMIC DNA]</scope>
    <source>
        <strain evidence="8">cv. Jemalong A17</strain>
    </source>
</reference>
<evidence type="ECO:0000256" key="2">
    <source>
        <dbReference type="ARBA" id="ARBA00022630"/>
    </source>
</evidence>
<dbReference type="PANTHER" id="PTHR46056">
    <property type="entry name" value="LONG-CHAIN-ALCOHOL OXIDASE"/>
    <property type="match status" value="1"/>
</dbReference>
<dbReference type="InterPro" id="IPR000172">
    <property type="entry name" value="GMC_OxRdtase_N"/>
</dbReference>
<protein>
    <submittedName>
        <fullName evidence="7">Putative long-chain-alcohol oxidase</fullName>
        <ecNumber evidence="7">1.1.3.20</ecNumber>
    </submittedName>
</protein>